<evidence type="ECO:0000313" key="3">
    <source>
        <dbReference type="Proteomes" id="UP000324091"/>
    </source>
</evidence>
<sequence>MAFILAWVSMATPMLCQTEEWGSGSDVFSVMTNNYTIQVVGDEPHKTSNSHEWFTSADFSSSSSPRLQAEHQLDRCSVHFSTSSRRLKADNEQLAYMHTVQHGNKAVMDNLLQFVGAELGDERYEDVIKENIIGIQEDQKTCHEVVKKAEDDMQEQLEGEAVALLTGMKKIREESKAFEDMLHATIGIADRLEISSKVLQSAFTKQLKDIAKIHR</sequence>
<accession>A0A5C6NQQ9</accession>
<feature type="signal peptide" evidence="1">
    <location>
        <begin position="1"/>
        <end position="18"/>
    </location>
</feature>
<comment type="caution">
    <text evidence="2">The sequence shown here is derived from an EMBL/GenBank/DDBJ whole genome shotgun (WGS) entry which is preliminary data.</text>
</comment>
<dbReference type="Proteomes" id="UP000324091">
    <property type="component" value="Chromosome 19"/>
</dbReference>
<keyword evidence="3" id="KW-1185">Reference proteome</keyword>
<dbReference type="AlphaFoldDB" id="A0A5C6NQQ9"/>
<dbReference type="EMBL" id="RHFK02000011">
    <property type="protein sequence ID" value="TWW68921.1"/>
    <property type="molecule type" value="Genomic_DNA"/>
</dbReference>
<organism evidence="2 3">
    <name type="scientific">Takifugu flavidus</name>
    <name type="common">sansaifugu</name>
    <dbReference type="NCBI Taxonomy" id="433684"/>
    <lineage>
        <taxon>Eukaryota</taxon>
        <taxon>Metazoa</taxon>
        <taxon>Chordata</taxon>
        <taxon>Craniata</taxon>
        <taxon>Vertebrata</taxon>
        <taxon>Euteleostomi</taxon>
        <taxon>Actinopterygii</taxon>
        <taxon>Neopterygii</taxon>
        <taxon>Teleostei</taxon>
        <taxon>Neoteleostei</taxon>
        <taxon>Acanthomorphata</taxon>
        <taxon>Eupercaria</taxon>
        <taxon>Tetraodontiformes</taxon>
        <taxon>Tetradontoidea</taxon>
        <taxon>Tetraodontidae</taxon>
        <taxon>Takifugu</taxon>
    </lineage>
</organism>
<reference evidence="2 3" key="1">
    <citation type="submission" date="2019-04" db="EMBL/GenBank/DDBJ databases">
        <title>Chromosome genome assembly for Takifugu flavidus.</title>
        <authorList>
            <person name="Xiao S."/>
        </authorList>
    </citation>
    <scope>NUCLEOTIDE SEQUENCE [LARGE SCALE GENOMIC DNA]</scope>
    <source>
        <strain evidence="2">HTHZ2018</strain>
        <tissue evidence="2">Muscle</tissue>
    </source>
</reference>
<gene>
    <name evidence="2" type="ORF">D4764_19G0007190</name>
</gene>
<evidence type="ECO:0000313" key="2">
    <source>
        <dbReference type="EMBL" id="TWW68921.1"/>
    </source>
</evidence>
<name>A0A5C6NQQ9_9TELE</name>
<proteinExistence type="predicted"/>
<keyword evidence="1" id="KW-0732">Signal</keyword>
<feature type="chain" id="PRO_5022707853" evidence="1">
    <location>
        <begin position="19"/>
        <end position="215"/>
    </location>
</feature>
<protein>
    <submittedName>
        <fullName evidence="2">Uncharacterized protein</fullName>
    </submittedName>
</protein>
<evidence type="ECO:0000256" key="1">
    <source>
        <dbReference type="SAM" id="SignalP"/>
    </source>
</evidence>